<keyword evidence="3" id="KW-0238">DNA-binding</keyword>
<sequence>MAWSSFYHHYSSPLLIVIPAVLFVITSVIHERVLRHKSTAIRAAEVYRKGLARIEDRWPRTTERVVPAELIEPSMYARDLDMVGKGSLFELLCVARTRMGEQRLLEWLLKPAPLETIYRRQHAVTELRDQLDFRERMAVSGEDVSTGVKPEGLREWAGSSSGSMRPWLRWVAAGLAILAICGAFLWLNYGLFLPLLGILFAEWCLARLLRNQITAVLRGTDKAFETLKLFSALLRELEQQTFQMEYLNEIKRDLLSHRIAASDAIAGLGTLVSYKDSLNSLMGKILDRTLMCSLQLALAVQRWRADHGSAVGVWLDVLGEFEALLSIAGYSYEHPDDPFPSFVDGPASFEAHEIGHPLIPSHVCVRNSLKMDWNTKVLLISGSNMSGKSTLMRTVGTNTVLAMCGAPVRAKQLQLTPLRVGTSLLVNDSLTQGTSRFYAEIKRLQQICELARQDGLPVLFLLDELLQGTNSSDRLIGALGIIRELMQSGAIGILTTHDLSLTAIENGDGWIKNMHFQDSISNGKMQFDFRLRDGVVTKSNGVELMRLIGLNV</sequence>
<dbReference type="PANTHER" id="PTHR11361">
    <property type="entry name" value="DNA MISMATCH REPAIR PROTEIN MUTS FAMILY MEMBER"/>
    <property type="match status" value="1"/>
</dbReference>
<dbReference type="InterPro" id="IPR000432">
    <property type="entry name" value="DNA_mismatch_repair_MutS_C"/>
</dbReference>
<evidence type="ECO:0000256" key="2">
    <source>
        <dbReference type="ARBA" id="ARBA00022840"/>
    </source>
</evidence>
<reference evidence="7" key="1">
    <citation type="journal article" date="2019" name="Int. J. Syst. Evol. Microbiol.">
        <title>The Global Catalogue of Microorganisms (GCM) 10K type strain sequencing project: providing services to taxonomists for standard genome sequencing and annotation.</title>
        <authorList>
            <consortium name="The Broad Institute Genomics Platform"/>
            <consortium name="The Broad Institute Genome Sequencing Center for Infectious Disease"/>
            <person name="Wu L."/>
            <person name="Ma J."/>
        </authorList>
    </citation>
    <scope>NUCLEOTIDE SEQUENCE [LARGE SCALE GENOMIC DNA]</scope>
    <source>
        <strain evidence="7">JCM 4087</strain>
    </source>
</reference>
<evidence type="ECO:0000259" key="5">
    <source>
        <dbReference type="SMART" id="SM00534"/>
    </source>
</evidence>
<accession>A0ABW1ED52</accession>
<proteinExistence type="predicted"/>
<gene>
    <name evidence="6" type="ORF">ACFPT7_02445</name>
</gene>
<dbReference type="InterPro" id="IPR027417">
    <property type="entry name" value="P-loop_NTPase"/>
</dbReference>
<feature type="transmembrane region" description="Helical" evidence="4">
    <location>
        <begin position="167"/>
        <end position="186"/>
    </location>
</feature>
<evidence type="ECO:0000256" key="3">
    <source>
        <dbReference type="ARBA" id="ARBA00023125"/>
    </source>
</evidence>
<protein>
    <submittedName>
        <fullName evidence="6">Mismatch repair protein</fullName>
    </submittedName>
</protein>
<keyword evidence="7" id="KW-1185">Reference proteome</keyword>
<evidence type="ECO:0000256" key="1">
    <source>
        <dbReference type="ARBA" id="ARBA00022741"/>
    </source>
</evidence>
<dbReference type="PANTHER" id="PTHR11361:SF99">
    <property type="entry name" value="DNA MISMATCH REPAIR PROTEIN"/>
    <property type="match status" value="1"/>
</dbReference>
<keyword evidence="4" id="KW-0472">Membrane</keyword>
<comment type="caution">
    <text evidence="6">The sequence shown here is derived from an EMBL/GenBank/DDBJ whole genome shotgun (WGS) entry which is preliminary data.</text>
</comment>
<organism evidence="6 7">
    <name type="scientific">Acidicapsa dinghuensis</name>
    <dbReference type="NCBI Taxonomy" id="2218256"/>
    <lineage>
        <taxon>Bacteria</taxon>
        <taxon>Pseudomonadati</taxon>
        <taxon>Acidobacteriota</taxon>
        <taxon>Terriglobia</taxon>
        <taxon>Terriglobales</taxon>
        <taxon>Acidobacteriaceae</taxon>
        <taxon>Acidicapsa</taxon>
    </lineage>
</organism>
<name>A0ABW1ED52_9BACT</name>
<dbReference type="Pfam" id="PF00488">
    <property type="entry name" value="MutS_V"/>
    <property type="match status" value="1"/>
</dbReference>
<keyword evidence="4" id="KW-1133">Transmembrane helix</keyword>
<feature type="domain" description="DNA mismatch repair proteins mutS family" evidence="5">
    <location>
        <begin position="375"/>
        <end position="551"/>
    </location>
</feature>
<dbReference type="SUPFAM" id="SSF52540">
    <property type="entry name" value="P-loop containing nucleoside triphosphate hydrolases"/>
    <property type="match status" value="1"/>
</dbReference>
<dbReference type="RefSeq" id="WP_263334328.1">
    <property type="nucleotide sequence ID" value="NZ_JAGSYH010000002.1"/>
</dbReference>
<dbReference type="Proteomes" id="UP001596091">
    <property type="component" value="Unassembled WGS sequence"/>
</dbReference>
<dbReference type="InterPro" id="IPR036187">
    <property type="entry name" value="DNA_mismatch_repair_MutS_sf"/>
</dbReference>
<dbReference type="Gene3D" id="1.10.1420.10">
    <property type="match status" value="1"/>
</dbReference>
<dbReference type="InterPro" id="IPR045076">
    <property type="entry name" value="MutS"/>
</dbReference>
<keyword evidence="4" id="KW-0812">Transmembrane</keyword>
<keyword evidence="1" id="KW-0547">Nucleotide-binding</keyword>
<dbReference type="Gene3D" id="3.40.50.300">
    <property type="entry name" value="P-loop containing nucleotide triphosphate hydrolases"/>
    <property type="match status" value="1"/>
</dbReference>
<keyword evidence="2" id="KW-0067">ATP-binding</keyword>
<evidence type="ECO:0000313" key="6">
    <source>
        <dbReference type="EMBL" id="MFC5861145.1"/>
    </source>
</evidence>
<dbReference type="SUPFAM" id="SSF48334">
    <property type="entry name" value="DNA repair protein MutS, domain III"/>
    <property type="match status" value="1"/>
</dbReference>
<dbReference type="EMBL" id="JBHSPH010000001">
    <property type="protein sequence ID" value="MFC5861145.1"/>
    <property type="molecule type" value="Genomic_DNA"/>
</dbReference>
<dbReference type="SMART" id="SM00534">
    <property type="entry name" value="MUTSac"/>
    <property type="match status" value="1"/>
</dbReference>
<evidence type="ECO:0000256" key="4">
    <source>
        <dbReference type="SAM" id="Phobius"/>
    </source>
</evidence>
<evidence type="ECO:0000313" key="7">
    <source>
        <dbReference type="Proteomes" id="UP001596091"/>
    </source>
</evidence>
<feature type="transmembrane region" description="Helical" evidence="4">
    <location>
        <begin position="12"/>
        <end position="29"/>
    </location>
</feature>